<dbReference type="InterPro" id="IPR036691">
    <property type="entry name" value="Endo/exonu/phosph_ase_sf"/>
</dbReference>
<dbReference type="PROSITE" id="PS50878">
    <property type="entry name" value="RT_POL"/>
    <property type="match status" value="1"/>
</dbReference>
<dbReference type="PANTHER" id="PTHR19446">
    <property type="entry name" value="REVERSE TRANSCRIPTASES"/>
    <property type="match status" value="1"/>
</dbReference>
<dbReference type="GO" id="GO:0003824">
    <property type="term" value="F:catalytic activity"/>
    <property type="evidence" value="ECO:0007669"/>
    <property type="project" value="InterPro"/>
</dbReference>
<sequence length="996" mass="115754">MFGVEESENTYFELENIIVNIINMFFEFPCDKNNIELVRRLGKKGDNIRPVVITFNSMSYKLHILKNKSCLENTQYYIKEDYPIEVLNRRKELQVQLQKEKEKGYTAFIRYDKLIVLKGTFEKENPTKKVLETRKQLQPKTEEEWKKGNKYFLKGDQLIVFDLRHLKKLTNTREQPIKTKTTTTKSGKAKQIWKKHILKQPNQEAFPPRLVAAGRSDHHPLTKKHNIYIASLNTRTLRTPESLSELEVALKDLKWDVLGLSEVRRPGNSIEEHEDYIMFHKGEIGGQRGVGFLVKTHLKNSIEDFIGMTERIAILHLKIPSFKKIWSIIQVYAPTEQADELEHTSFYNTLSQIIYDYSNNIIILMGDFNAQVGARQNDDEYILGEFAYGKRSINGQRLIDLLLEHNLTIANSIFKKNKNNKWTWVSPDGKYRNEIDYIISSHPKLFTDTTVISRLNFNTNHRMVRASLKIAPPKIRRKHINLSSRTHIAETNETTSYPLATQTRVTEETEELDIRNKCTRLQNQLRYANTRKEKKQKYILSDSTMQLINKRKSLIANKNGIRNLREIAEISKGIRKSIRRDRKTRRIQTLEKHIIESGGTKKALKELREATPWVPNLKRNQINITNRKTIVKTASDFYKNLYSNPAIAGNEQCNNYKTTIYPSNLEPDILQSEVRKAILSQKSDKAPGPDKITNGLLKGTLKELVPILTKIFNDILTSEQIPEQWQTSHIILIYKKGSKEDLSNYRPISLMSNIYKVFSKILLDRLSTTLDESQPMEQAGFRKNFATIDHIHTVKQIIEKYSEYNKTVYMAFIDYTKAFDSIKHEVIWESLENQGVSGAYINIIKQIYANCNARIQMETLGKTFKIERGVRQGDPLSPKLFSAVLENIFRKLEWNEFGLNIDGRKLHLLRFADDIVLFEENPHKLGEMIQDLNKESEKVGLKMNTSKTKLLSNSVPYEIKLNNQPLEYVEEYIYLGQIISLTDITTWIMDGIDIGH</sequence>
<dbReference type="Proteomes" id="UP000663880">
    <property type="component" value="Unassembled WGS sequence"/>
</dbReference>
<dbReference type="InterPro" id="IPR000477">
    <property type="entry name" value="RT_dom"/>
</dbReference>
<feature type="domain" description="Reverse transcriptase" evidence="1">
    <location>
        <begin position="714"/>
        <end position="979"/>
    </location>
</feature>
<dbReference type="OrthoDB" id="410104at2759"/>
<dbReference type="GO" id="GO:0071897">
    <property type="term" value="P:DNA biosynthetic process"/>
    <property type="evidence" value="ECO:0007669"/>
    <property type="project" value="UniProtKB-ARBA"/>
</dbReference>
<evidence type="ECO:0000259" key="1">
    <source>
        <dbReference type="PROSITE" id="PS50878"/>
    </source>
</evidence>
<dbReference type="InterPro" id="IPR043128">
    <property type="entry name" value="Rev_trsase/Diguanyl_cyclase"/>
</dbReference>
<dbReference type="SUPFAM" id="SSF56672">
    <property type="entry name" value="DNA/RNA polymerases"/>
    <property type="match status" value="1"/>
</dbReference>
<dbReference type="CDD" id="cd01650">
    <property type="entry name" value="RT_nLTR_like"/>
    <property type="match status" value="1"/>
</dbReference>
<accession>A0A821L1W8</accession>
<proteinExistence type="predicted"/>
<dbReference type="EMBL" id="CAJOBZ010000001">
    <property type="protein sequence ID" value="CAF4744203.1"/>
    <property type="molecule type" value="Genomic_DNA"/>
</dbReference>
<dbReference type="InterPro" id="IPR005135">
    <property type="entry name" value="Endo/exonuclease/phosphatase"/>
</dbReference>
<dbReference type="InterPro" id="IPR043502">
    <property type="entry name" value="DNA/RNA_pol_sf"/>
</dbReference>
<dbReference type="CDD" id="cd09076">
    <property type="entry name" value="L1-EN"/>
    <property type="match status" value="1"/>
</dbReference>
<gene>
    <name evidence="2" type="ORF">PMACD_LOCUS231</name>
</gene>
<comment type="caution">
    <text evidence="2">The sequence shown here is derived from an EMBL/GenBank/DDBJ whole genome shotgun (WGS) entry which is preliminary data.</text>
</comment>
<organism evidence="2 3">
    <name type="scientific">Pieris macdunnoughi</name>
    <dbReference type="NCBI Taxonomy" id="345717"/>
    <lineage>
        <taxon>Eukaryota</taxon>
        <taxon>Metazoa</taxon>
        <taxon>Ecdysozoa</taxon>
        <taxon>Arthropoda</taxon>
        <taxon>Hexapoda</taxon>
        <taxon>Insecta</taxon>
        <taxon>Pterygota</taxon>
        <taxon>Neoptera</taxon>
        <taxon>Endopterygota</taxon>
        <taxon>Lepidoptera</taxon>
        <taxon>Glossata</taxon>
        <taxon>Ditrysia</taxon>
        <taxon>Papilionoidea</taxon>
        <taxon>Pieridae</taxon>
        <taxon>Pierinae</taxon>
        <taxon>Pieris</taxon>
    </lineage>
</organism>
<protein>
    <recommendedName>
        <fullName evidence="1">Reverse transcriptase domain-containing protein</fullName>
    </recommendedName>
</protein>
<reference evidence="2" key="1">
    <citation type="submission" date="2021-02" db="EMBL/GenBank/DDBJ databases">
        <authorList>
            <person name="Steward A R."/>
        </authorList>
    </citation>
    <scope>NUCLEOTIDE SEQUENCE</scope>
</reference>
<name>A0A821L1W8_9NEOP</name>
<dbReference type="Pfam" id="PF03372">
    <property type="entry name" value="Exo_endo_phos"/>
    <property type="match status" value="1"/>
</dbReference>
<dbReference type="AlphaFoldDB" id="A0A821L1W8"/>
<dbReference type="SUPFAM" id="SSF56219">
    <property type="entry name" value="DNase I-like"/>
    <property type="match status" value="1"/>
</dbReference>
<evidence type="ECO:0000313" key="3">
    <source>
        <dbReference type="Proteomes" id="UP000663880"/>
    </source>
</evidence>
<keyword evidence="3" id="KW-1185">Reference proteome</keyword>
<dbReference type="Gene3D" id="3.60.10.10">
    <property type="entry name" value="Endonuclease/exonuclease/phosphatase"/>
    <property type="match status" value="1"/>
</dbReference>
<evidence type="ECO:0000313" key="2">
    <source>
        <dbReference type="EMBL" id="CAF4744203.1"/>
    </source>
</evidence>
<dbReference type="Gene3D" id="3.30.70.270">
    <property type="match status" value="1"/>
</dbReference>
<dbReference type="Pfam" id="PF00078">
    <property type="entry name" value="RVT_1"/>
    <property type="match status" value="1"/>
</dbReference>